<evidence type="ECO:0000256" key="5">
    <source>
        <dbReference type="ARBA" id="ARBA00022989"/>
    </source>
</evidence>
<evidence type="ECO:0000256" key="8">
    <source>
        <dbReference type="ARBA" id="ARBA00044648"/>
    </source>
</evidence>
<comment type="catalytic activity">
    <reaction evidence="8">
        <text>D-glucose(out) = D-glucose(in)</text>
        <dbReference type="Rhea" id="RHEA:60376"/>
        <dbReference type="ChEBI" id="CHEBI:4167"/>
    </reaction>
    <physiologicalReaction direction="left-to-right" evidence="8">
        <dbReference type="Rhea" id="RHEA:60377"/>
    </physiologicalReaction>
</comment>
<dbReference type="InterPro" id="IPR003663">
    <property type="entry name" value="Sugar/inositol_transpt"/>
</dbReference>
<feature type="transmembrane region" description="Helical" evidence="14">
    <location>
        <begin position="321"/>
        <end position="343"/>
    </location>
</feature>
<feature type="transmembrane region" description="Helical" evidence="14">
    <location>
        <begin position="169"/>
        <end position="196"/>
    </location>
</feature>
<dbReference type="PROSITE" id="PS50850">
    <property type="entry name" value="MFS"/>
    <property type="match status" value="1"/>
</dbReference>
<comment type="caution">
    <text evidence="16">The sequence shown here is derived from an EMBL/GenBank/DDBJ whole genome shotgun (WGS) entry which is preliminary data.</text>
</comment>
<dbReference type="Gene3D" id="1.20.1250.20">
    <property type="entry name" value="MFS general substrate transporter like domains"/>
    <property type="match status" value="1"/>
</dbReference>
<dbReference type="PANTHER" id="PTHR48022">
    <property type="entry name" value="PLASTIDIC GLUCOSE TRANSPORTER 4"/>
    <property type="match status" value="1"/>
</dbReference>
<dbReference type="InterPro" id="IPR005828">
    <property type="entry name" value="MFS_sugar_transport-like"/>
</dbReference>
<comment type="catalytic activity">
    <reaction evidence="12">
        <text>D-fructose(out) = D-fructose(in)</text>
        <dbReference type="Rhea" id="RHEA:60372"/>
        <dbReference type="ChEBI" id="CHEBI:37721"/>
    </reaction>
    <physiologicalReaction direction="left-to-right" evidence="12">
        <dbReference type="Rhea" id="RHEA:60373"/>
    </physiologicalReaction>
</comment>
<dbReference type="InterPro" id="IPR005829">
    <property type="entry name" value="Sugar_transporter_CS"/>
</dbReference>
<reference evidence="16 17" key="1">
    <citation type="journal article" date="2024" name="BMC Biol.">
        <title>Comparative genomics of Ascetosporea gives new insight into the evolutionary basis for animal parasitism in Rhizaria.</title>
        <authorList>
            <person name="Hiltunen Thoren M."/>
            <person name="Onut-Brannstrom I."/>
            <person name="Alfjorden A."/>
            <person name="Peckova H."/>
            <person name="Swords F."/>
            <person name="Hooper C."/>
            <person name="Holzer A.S."/>
            <person name="Bass D."/>
            <person name="Burki F."/>
        </authorList>
    </citation>
    <scope>NUCLEOTIDE SEQUENCE [LARGE SCALE GENOMIC DNA]</scope>
    <source>
        <strain evidence="16">20-A016</strain>
    </source>
</reference>
<dbReference type="EMBL" id="JBDODL010000143">
    <property type="protein sequence ID" value="MES1918866.1"/>
    <property type="molecule type" value="Genomic_DNA"/>
</dbReference>
<keyword evidence="6 14" id="KW-0472">Membrane</keyword>
<evidence type="ECO:0000313" key="17">
    <source>
        <dbReference type="Proteomes" id="UP001439008"/>
    </source>
</evidence>
<feature type="transmembrane region" description="Helical" evidence="14">
    <location>
        <begin position="84"/>
        <end position="107"/>
    </location>
</feature>
<comment type="similarity">
    <text evidence="2">Belongs to the major facilitator superfamily. Sugar transporter (TC 2.A.1.1) family.</text>
</comment>
<feature type="transmembrane region" description="Helical" evidence="14">
    <location>
        <begin position="288"/>
        <end position="309"/>
    </location>
</feature>
<dbReference type="Proteomes" id="UP001439008">
    <property type="component" value="Unassembled WGS sequence"/>
</dbReference>
<evidence type="ECO:0000256" key="12">
    <source>
        <dbReference type="ARBA" id="ARBA00044710"/>
    </source>
</evidence>
<comment type="catalytic activity">
    <reaction evidence="10">
        <text>D-mannose(out) = D-mannose(in)</text>
        <dbReference type="Rhea" id="RHEA:78391"/>
        <dbReference type="ChEBI" id="CHEBI:4208"/>
    </reaction>
    <physiologicalReaction direction="left-to-right" evidence="10">
        <dbReference type="Rhea" id="RHEA:78392"/>
    </physiologicalReaction>
</comment>
<feature type="transmembrane region" description="Helical" evidence="14">
    <location>
        <begin position="349"/>
        <end position="368"/>
    </location>
</feature>
<protein>
    <recommendedName>
        <fullName evidence="13">Hexose transporter 1</fullName>
    </recommendedName>
</protein>
<comment type="catalytic activity">
    <reaction evidence="9">
        <text>D-xylose(out) = D-xylose(in)</text>
        <dbReference type="Rhea" id="RHEA:78427"/>
        <dbReference type="ChEBI" id="CHEBI:53455"/>
    </reaction>
    <physiologicalReaction direction="left-to-right" evidence="9">
        <dbReference type="Rhea" id="RHEA:78428"/>
    </physiologicalReaction>
</comment>
<evidence type="ECO:0000256" key="10">
    <source>
        <dbReference type="ARBA" id="ARBA00044662"/>
    </source>
</evidence>
<dbReference type="SUPFAM" id="SSF103473">
    <property type="entry name" value="MFS general substrate transporter"/>
    <property type="match status" value="1"/>
</dbReference>
<feature type="transmembrane region" description="Helical" evidence="14">
    <location>
        <begin position="12"/>
        <end position="34"/>
    </location>
</feature>
<dbReference type="InterPro" id="IPR036259">
    <property type="entry name" value="MFS_trans_sf"/>
</dbReference>
<keyword evidence="17" id="KW-1185">Reference proteome</keyword>
<evidence type="ECO:0000256" key="14">
    <source>
        <dbReference type="SAM" id="Phobius"/>
    </source>
</evidence>
<feature type="transmembrane region" description="Helical" evidence="14">
    <location>
        <begin position="253"/>
        <end position="276"/>
    </location>
</feature>
<evidence type="ECO:0000256" key="11">
    <source>
        <dbReference type="ARBA" id="ARBA00044668"/>
    </source>
</evidence>
<comment type="subunit">
    <text evidence="3">Homodimer.</text>
</comment>
<dbReference type="InterPro" id="IPR050360">
    <property type="entry name" value="MFS_Sugar_Transporters"/>
</dbReference>
<evidence type="ECO:0000256" key="13">
    <source>
        <dbReference type="ARBA" id="ARBA00044780"/>
    </source>
</evidence>
<name>A0ABV2AGQ6_9EUKA</name>
<sequence length="369" mass="40328">MVLKKFKRIKGITLNGLIIVIICGAIFGYGTGVISNVTSSFLGPNKSNMTLEDTVMTSSVLLGAFFGSLMSGAISDKIGRRNTLLVGAAIAIAGNTICMLAFGNYIVMAIGRFVFGLALGPISSVGPLYLSECVADDMRGFLGTFFQFSITFSIFLGVLWGFGAFKPNFWYIELGFSFLVILVYLLAIPLFVYTFFSPDTPRFLVDRDNEKAKELFMQFMTEEEAMAEMNTIREKRKVKSTWGQLFAKQNSRAIMIGLVLAAAQQLTGINAIIYYFNAVGEIIFQSNTTAIAATFSGIMFWNCVTSMAAIPLTSRYGRRTLLLVGQGIMFISLAITGCAFFFAGAARSVLSILGISLFILGFEISFNFT</sequence>
<keyword evidence="5 14" id="KW-1133">Transmembrane helix</keyword>
<accession>A0ABV2AGQ6</accession>
<evidence type="ECO:0000256" key="9">
    <source>
        <dbReference type="ARBA" id="ARBA00044656"/>
    </source>
</evidence>
<keyword evidence="4 14" id="KW-0812">Transmembrane</keyword>
<feature type="domain" description="Major facilitator superfamily (MFS) profile" evidence="15">
    <location>
        <begin position="16"/>
        <end position="369"/>
    </location>
</feature>
<dbReference type="Pfam" id="PF00083">
    <property type="entry name" value="Sugar_tr"/>
    <property type="match status" value="1"/>
</dbReference>
<comment type="catalytic activity">
    <reaction evidence="11">
        <text>D-glucosamine(out) = D-glucosamine(in)</text>
        <dbReference type="Rhea" id="RHEA:78423"/>
        <dbReference type="ChEBI" id="CHEBI:58723"/>
    </reaction>
    <physiologicalReaction direction="left-to-right" evidence="11">
        <dbReference type="Rhea" id="RHEA:78424"/>
    </physiologicalReaction>
</comment>
<comment type="catalytic activity">
    <reaction evidence="7">
        <text>D-galactose(in) = D-galactose(out)</text>
        <dbReference type="Rhea" id="RHEA:34915"/>
        <dbReference type="ChEBI" id="CHEBI:4139"/>
    </reaction>
    <physiologicalReaction direction="right-to-left" evidence="7">
        <dbReference type="Rhea" id="RHEA:34917"/>
    </physiologicalReaction>
</comment>
<dbReference type="PRINTS" id="PR00171">
    <property type="entry name" value="SUGRTRNSPORT"/>
</dbReference>
<evidence type="ECO:0000256" key="1">
    <source>
        <dbReference type="ARBA" id="ARBA00004141"/>
    </source>
</evidence>
<gene>
    <name evidence="16" type="ORF">MHBO_000761</name>
</gene>
<evidence type="ECO:0000259" key="15">
    <source>
        <dbReference type="PROSITE" id="PS50850"/>
    </source>
</evidence>
<organism evidence="16 17">
    <name type="scientific">Bonamia ostreae</name>
    <dbReference type="NCBI Taxonomy" id="126728"/>
    <lineage>
        <taxon>Eukaryota</taxon>
        <taxon>Sar</taxon>
        <taxon>Rhizaria</taxon>
        <taxon>Endomyxa</taxon>
        <taxon>Ascetosporea</taxon>
        <taxon>Haplosporida</taxon>
        <taxon>Bonamia</taxon>
    </lineage>
</organism>
<evidence type="ECO:0000256" key="4">
    <source>
        <dbReference type="ARBA" id="ARBA00022692"/>
    </source>
</evidence>
<feature type="transmembrane region" description="Helical" evidence="14">
    <location>
        <begin position="142"/>
        <end position="163"/>
    </location>
</feature>
<evidence type="ECO:0000256" key="3">
    <source>
        <dbReference type="ARBA" id="ARBA00011738"/>
    </source>
</evidence>
<dbReference type="InterPro" id="IPR020846">
    <property type="entry name" value="MFS_dom"/>
</dbReference>
<evidence type="ECO:0000256" key="2">
    <source>
        <dbReference type="ARBA" id="ARBA00010992"/>
    </source>
</evidence>
<evidence type="ECO:0000256" key="6">
    <source>
        <dbReference type="ARBA" id="ARBA00023136"/>
    </source>
</evidence>
<dbReference type="PANTHER" id="PTHR48022:SF2">
    <property type="entry name" value="PLASTIDIC GLUCOSE TRANSPORTER 4"/>
    <property type="match status" value="1"/>
</dbReference>
<proteinExistence type="inferred from homology"/>
<evidence type="ECO:0000256" key="7">
    <source>
        <dbReference type="ARBA" id="ARBA00044637"/>
    </source>
</evidence>
<feature type="transmembrane region" description="Helical" evidence="14">
    <location>
        <begin position="54"/>
        <end position="72"/>
    </location>
</feature>
<feature type="transmembrane region" description="Helical" evidence="14">
    <location>
        <begin position="113"/>
        <end position="130"/>
    </location>
</feature>
<comment type="subcellular location">
    <subcellularLocation>
        <location evidence="1">Membrane</location>
        <topology evidence="1">Multi-pass membrane protein</topology>
    </subcellularLocation>
</comment>
<evidence type="ECO:0000313" key="16">
    <source>
        <dbReference type="EMBL" id="MES1918866.1"/>
    </source>
</evidence>
<dbReference type="PROSITE" id="PS00216">
    <property type="entry name" value="SUGAR_TRANSPORT_1"/>
    <property type="match status" value="1"/>
</dbReference>